<sequence length="148" mass="16575">MASKTPMASKEARHGCVDLVINGDNPIESNVELCGAGTTSHVCDQFGEKKPPSSIYNVIVILLWLSYNVAWMKSRMMVRTAVVPGTIYGKRKSPMERRKGKMFWYIGKEWCEFVKKNNLKKGDKVAFCLCNHPSSKSVQKKSNVTQGS</sequence>
<accession>A0AAV1AWV3</accession>
<keyword evidence="6" id="KW-1133">Transmembrane helix</keyword>
<evidence type="ECO:0000256" key="3">
    <source>
        <dbReference type="ARBA" id="ARBA00023125"/>
    </source>
</evidence>
<dbReference type="Proteomes" id="UP001157006">
    <property type="component" value="Chromosome 5"/>
</dbReference>
<dbReference type="InterPro" id="IPR015300">
    <property type="entry name" value="DNA-bd_pseudobarrel_sf"/>
</dbReference>
<dbReference type="Gene3D" id="2.40.330.10">
    <property type="entry name" value="DNA-binding pseudobarrel domain"/>
    <property type="match status" value="1"/>
</dbReference>
<evidence type="ECO:0000256" key="6">
    <source>
        <dbReference type="SAM" id="Phobius"/>
    </source>
</evidence>
<evidence type="ECO:0000256" key="1">
    <source>
        <dbReference type="ARBA" id="ARBA00004123"/>
    </source>
</evidence>
<keyword evidence="4" id="KW-0804">Transcription</keyword>
<keyword evidence="8" id="KW-1185">Reference proteome</keyword>
<evidence type="ECO:0000256" key="5">
    <source>
        <dbReference type="ARBA" id="ARBA00023242"/>
    </source>
</evidence>
<evidence type="ECO:0000256" key="4">
    <source>
        <dbReference type="ARBA" id="ARBA00023163"/>
    </source>
</evidence>
<organism evidence="7 8">
    <name type="scientific">Vicia faba</name>
    <name type="common">Broad bean</name>
    <name type="synonym">Faba vulgaris</name>
    <dbReference type="NCBI Taxonomy" id="3906"/>
    <lineage>
        <taxon>Eukaryota</taxon>
        <taxon>Viridiplantae</taxon>
        <taxon>Streptophyta</taxon>
        <taxon>Embryophyta</taxon>
        <taxon>Tracheophyta</taxon>
        <taxon>Spermatophyta</taxon>
        <taxon>Magnoliopsida</taxon>
        <taxon>eudicotyledons</taxon>
        <taxon>Gunneridae</taxon>
        <taxon>Pentapetalae</taxon>
        <taxon>rosids</taxon>
        <taxon>fabids</taxon>
        <taxon>Fabales</taxon>
        <taxon>Fabaceae</taxon>
        <taxon>Papilionoideae</taxon>
        <taxon>50 kb inversion clade</taxon>
        <taxon>NPAAA clade</taxon>
        <taxon>Hologalegina</taxon>
        <taxon>IRL clade</taxon>
        <taxon>Fabeae</taxon>
        <taxon>Vicia</taxon>
    </lineage>
</organism>
<dbReference type="GO" id="GO:0005634">
    <property type="term" value="C:nucleus"/>
    <property type="evidence" value="ECO:0007669"/>
    <property type="project" value="UniProtKB-SubCell"/>
</dbReference>
<proteinExistence type="predicted"/>
<comment type="subcellular location">
    <subcellularLocation>
        <location evidence="1">Nucleus</location>
    </subcellularLocation>
</comment>
<evidence type="ECO:0000313" key="7">
    <source>
        <dbReference type="EMBL" id="CAI8613554.1"/>
    </source>
</evidence>
<protein>
    <recommendedName>
        <fullName evidence="9">TF-B3 domain-containing protein</fullName>
    </recommendedName>
</protein>
<keyword evidence="5" id="KW-0539">Nucleus</keyword>
<dbReference type="SUPFAM" id="SSF101936">
    <property type="entry name" value="DNA-binding pseudobarrel domain"/>
    <property type="match status" value="1"/>
</dbReference>
<keyword evidence="6" id="KW-0812">Transmembrane</keyword>
<keyword evidence="3" id="KW-0238">DNA-binding</keyword>
<dbReference type="GO" id="GO:0003677">
    <property type="term" value="F:DNA binding"/>
    <property type="evidence" value="ECO:0007669"/>
    <property type="project" value="UniProtKB-KW"/>
</dbReference>
<keyword evidence="2" id="KW-0805">Transcription regulation</keyword>
<gene>
    <name evidence="7" type="ORF">VFH_V086280</name>
</gene>
<dbReference type="AlphaFoldDB" id="A0AAV1AWV3"/>
<feature type="transmembrane region" description="Helical" evidence="6">
    <location>
        <begin position="54"/>
        <end position="71"/>
    </location>
</feature>
<evidence type="ECO:0008006" key="9">
    <source>
        <dbReference type="Google" id="ProtNLM"/>
    </source>
</evidence>
<dbReference type="EMBL" id="OX451740">
    <property type="protein sequence ID" value="CAI8613554.1"/>
    <property type="molecule type" value="Genomic_DNA"/>
</dbReference>
<name>A0AAV1AWV3_VICFA</name>
<keyword evidence="6" id="KW-0472">Membrane</keyword>
<reference evidence="7 8" key="1">
    <citation type="submission" date="2023-01" db="EMBL/GenBank/DDBJ databases">
        <authorList>
            <person name="Kreplak J."/>
        </authorList>
    </citation>
    <scope>NUCLEOTIDE SEQUENCE [LARGE SCALE GENOMIC DNA]</scope>
</reference>
<evidence type="ECO:0000313" key="8">
    <source>
        <dbReference type="Proteomes" id="UP001157006"/>
    </source>
</evidence>
<evidence type="ECO:0000256" key="2">
    <source>
        <dbReference type="ARBA" id="ARBA00023015"/>
    </source>
</evidence>